<evidence type="ECO:0000256" key="6">
    <source>
        <dbReference type="PROSITE-ProRule" id="PRU10141"/>
    </source>
</evidence>
<keyword evidence="4 6" id="KW-0067">ATP-binding</keyword>
<dbReference type="Pfam" id="PF14559">
    <property type="entry name" value="TPR_19"/>
    <property type="match status" value="1"/>
</dbReference>
<evidence type="ECO:0000256" key="7">
    <source>
        <dbReference type="SAM" id="MobiDB-lite"/>
    </source>
</evidence>
<gene>
    <name evidence="9" type="ORF">SAMN05443144_12436</name>
</gene>
<evidence type="ECO:0000313" key="10">
    <source>
        <dbReference type="Proteomes" id="UP000184041"/>
    </source>
</evidence>
<dbReference type="InterPro" id="IPR019734">
    <property type="entry name" value="TPR_rpt"/>
</dbReference>
<dbReference type="NCBIfam" id="NF047558">
    <property type="entry name" value="TPR_END_plus"/>
    <property type="match status" value="1"/>
</dbReference>
<feature type="region of interest" description="Disordered" evidence="7">
    <location>
        <begin position="305"/>
        <end position="328"/>
    </location>
</feature>
<dbReference type="InterPro" id="IPR008271">
    <property type="entry name" value="Ser/Thr_kinase_AS"/>
</dbReference>
<dbReference type="InterPro" id="IPR017441">
    <property type="entry name" value="Protein_kinase_ATP_BS"/>
</dbReference>
<accession>A0A1M5IR74</accession>
<keyword evidence="9" id="KW-0723">Serine/threonine-protein kinase</keyword>
<dbReference type="SMART" id="SM00028">
    <property type="entry name" value="TPR"/>
    <property type="match status" value="5"/>
</dbReference>
<dbReference type="SUPFAM" id="SSF48452">
    <property type="entry name" value="TPR-like"/>
    <property type="match status" value="1"/>
</dbReference>
<dbReference type="PROSITE" id="PS00107">
    <property type="entry name" value="PROTEIN_KINASE_ATP"/>
    <property type="match status" value="1"/>
</dbReference>
<dbReference type="OrthoDB" id="9813021at2"/>
<keyword evidence="5" id="KW-0802">TPR repeat</keyword>
<dbReference type="PROSITE" id="PS00108">
    <property type="entry name" value="PROTEIN_KINASE_ST"/>
    <property type="match status" value="1"/>
</dbReference>
<evidence type="ECO:0000259" key="8">
    <source>
        <dbReference type="PROSITE" id="PS50011"/>
    </source>
</evidence>
<organism evidence="9 10">
    <name type="scientific">Fodinibius roseus</name>
    <dbReference type="NCBI Taxonomy" id="1194090"/>
    <lineage>
        <taxon>Bacteria</taxon>
        <taxon>Pseudomonadati</taxon>
        <taxon>Balneolota</taxon>
        <taxon>Balneolia</taxon>
        <taxon>Balneolales</taxon>
        <taxon>Balneolaceae</taxon>
        <taxon>Fodinibius</taxon>
    </lineage>
</organism>
<dbReference type="EMBL" id="FQUS01000024">
    <property type="protein sequence ID" value="SHG30838.1"/>
    <property type="molecule type" value="Genomic_DNA"/>
</dbReference>
<dbReference type="Gene3D" id="3.30.200.20">
    <property type="entry name" value="Phosphorylase Kinase, domain 1"/>
    <property type="match status" value="1"/>
</dbReference>
<protein>
    <submittedName>
        <fullName evidence="9">Serine/threonine protein kinase</fullName>
    </submittedName>
</protein>
<dbReference type="InterPro" id="IPR011009">
    <property type="entry name" value="Kinase-like_dom_sf"/>
</dbReference>
<dbReference type="InterPro" id="IPR011990">
    <property type="entry name" value="TPR-like_helical_dom_sf"/>
</dbReference>
<feature type="domain" description="Protein kinase" evidence="8">
    <location>
        <begin position="14"/>
        <end position="289"/>
    </location>
</feature>
<keyword evidence="2 6" id="KW-0547">Nucleotide-binding</keyword>
<dbReference type="RefSeq" id="WP_084088412.1">
    <property type="nucleotide sequence ID" value="NZ_FQUS01000024.1"/>
</dbReference>
<dbReference type="PROSITE" id="PS50011">
    <property type="entry name" value="PROTEIN_KINASE_DOM"/>
    <property type="match status" value="1"/>
</dbReference>
<keyword evidence="1" id="KW-0808">Transferase</keyword>
<dbReference type="CDD" id="cd14014">
    <property type="entry name" value="STKc_PknB_like"/>
    <property type="match status" value="1"/>
</dbReference>
<evidence type="ECO:0000256" key="3">
    <source>
        <dbReference type="ARBA" id="ARBA00022777"/>
    </source>
</evidence>
<dbReference type="InterPro" id="IPR000719">
    <property type="entry name" value="Prot_kinase_dom"/>
</dbReference>
<dbReference type="PROSITE" id="PS50005">
    <property type="entry name" value="TPR"/>
    <property type="match status" value="1"/>
</dbReference>
<keyword evidence="3 9" id="KW-0418">Kinase</keyword>
<dbReference type="Pfam" id="PF00069">
    <property type="entry name" value="Pkinase"/>
    <property type="match status" value="1"/>
</dbReference>
<dbReference type="SMART" id="SM00220">
    <property type="entry name" value="S_TKc"/>
    <property type="match status" value="1"/>
</dbReference>
<dbReference type="AlphaFoldDB" id="A0A1M5IR74"/>
<evidence type="ECO:0000256" key="4">
    <source>
        <dbReference type="ARBA" id="ARBA00022840"/>
    </source>
</evidence>
<dbReference type="STRING" id="1194090.SAMN05443144_12436"/>
<sequence length="829" mass="93785">MSNQDNHMERIHHYDIKYELGSGQHGTVYYATDTRLMRPVVIKIVHPRRAAEKHIRKRILEEARIASAIQHPNISAIYEVGEYEKRPYIVMQYVPGRTLKELLEKGPLNLQFALSISIQIADGLAEAHKIGILHRDLKPANIMVTDGGLVKILDFGLAKRKESPETLPVTHDPNGKTTAGEGQELQSSRFGTTAYMAPEQFVTLRSSKQSDIFSLGVILYEIITGRHPFLSSRQTDQSLIIHAIRSGKPTAPTVYREEVPETLNSLILKALDKQPSNRFKSVTELHEALKMLMKSMEFEQGMIPGESSALLPSPSPRQQDGKGKKDDKRTGVFSMLTEFFLQKDDEDIPENSIAVLPFKQVEGNDRNRYFGLAMADAIATRLSQNASVAIRPPGTFLSLSDQSIDDIEAGHRLQTEYVLTGSFFTAEEGFTLNWQLVEIATKTIQAGNTISVPSFDLVKVQGELTDEIFETLFNLGKLEGRQEKTSLDNLSIDLSEQYLEAQALLSRFLWGSNNPKDLGEARIKFEEVLDQAPDFAAAHGGLGRTHLNYVTNGLGGPTHFMKAQRHLERALELDPDNVEAKLQRAYTYLWRGEKDQARRDIQYLLKHNGRNSEVLLGAGIIIQLDGLHREALRLLGRALQKNPAAATQIYNRRARLNHYLGQMDLAWLEVNKGLTLEPDHSLLRTTEGYLYFREGGYEKAIPILESVIADDPNRRVTYPTLAMCYVRNGEREKAEALITDELLTIASTDCEMAFRLASYCVVDGNSTEALHWLRKAIYLGYENYPWIAENPVWQPMHDDDDFKAILSDLKRVYEDNAGRWEKFLEEFWE</sequence>
<dbReference type="Proteomes" id="UP000184041">
    <property type="component" value="Unassembled WGS sequence"/>
</dbReference>
<evidence type="ECO:0000256" key="2">
    <source>
        <dbReference type="ARBA" id="ARBA00022741"/>
    </source>
</evidence>
<reference evidence="9 10" key="1">
    <citation type="submission" date="2016-11" db="EMBL/GenBank/DDBJ databases">
        <authorList>
            <person name="Jaros S."/>
            <person name="Januszkiewicz K."/>
            <person name="Wedrychowicz H."/>
        </authorList>
    </citation>
    <scope>NUCLEOTIDE SEQUENCE [LARGE SCALE GENOMIC DNA]</scope>
    <source>
        <strain evidence="9 10">DSM 21986</strain>
    </source>
</reference>
<feature type="region of interest" description="Disordered" evidence="7">
    <location>
        <begin position="163"/>
        <end position="184"/>
    </location>
</feature>
<feature type="binding site" evidence="6">
    <location>
        <position position="43"/>
    </location>
    <ligand>
        <name>ATP</name>
        <dbReference type="ChEBI" id="CHEBI:30616"/>
    </ligand>
</feature>
<dbReference type="GO" id="GO:0005524">
    <property type="term" value="F:ATP binding"/>
    <property type="evidence" value="ECO:0007669"/>
    <property type="project" value="UniProtKB-UniRule"/>
</dbReference>
<dbReference type="PANTHER" id="PTHR43289:SF6">
    <property type="entry name" value="SERINE_THREONINE-PROTEIN KINASE NEKL-3"/>
    <property type="match status" value="1"/>
</dbReference>
<dbReference type="SUPFAM" id="SSF56112">
    <property type="entry name" value="Protein kinase-like (PK-like)"/>
    <property type="match status" value="1"/>
</dbReference>
<dbReference type="Gene3D" id="1.25.40.10">
    <property type="entry name" value="Tetratricopeptide repeat domain"/>
    <property type="match status" value="1"/>
</dbReference>
<dbReference type="GO" id="GO:0004674">
    <property type="term" value="F:protein serine/threonine kinase activity"/>
    <property type="evidence" value="ECO:0007669"/>
    <property type="project" value="UniProtKB-KW"/>
</dbReference>
<proteinExistence type="predicted"/>
<name>A0A1M5IR74_9BACT</name>
<feature type="repeat" description="TPR" evidence="5">
    <location>
        <begin position="681"/>
        <end position="714"/>
    </location>
</feature>
<evidence type="ECO:0000256" key="5">
    <source>
        <dbReference type="PROSITE-ProRule" id="PRU00339"/>
    </source>
</evidence>
<evidence type="ECO:0000313" key="9">
    <source>
        <dbReference type="EMBL" id="SHG30838.1"/>
    </source>
</evidence>
<evidence type="ECO:0000256" key="1">
    <source>
        <dbReference type="ARBA" id="ARBA00022679"/>
    </source>
</evidence>
<dbReference type="PANTHER" id="PTHR43289">
    <property type="entry name" value="MITOGEN-ACTIVATED PROTEIN KINASE KINASE KINASE 20-RELATED"/>
    <property type="match status" value="1"/>
</dbReference>
<feature type="compositionally biased region" description="Basic and acidic residues" evidence="7">
    <location>
        <begin position="319"/>
        <end position="328"/>
    </location>
</feature>
<keyword evidence="10" id="KW-1185">Reference proteome</keyword>
<dbReference type="Gene3D" id="1.10.510.10">
    <property type="entry name" value="Transferase(Phosphotransferase) domain 1"/>
    <property type="match status" value="1"/>
</dbReference>